<organism evidence="2 3">
    <name type="scientific">Prorocentrum cordatum</name>
    <dbReference type="NCBI Taxonomy" id="2364126"/>
    <lineage>
        <taxon>Eukaryota</taxon>
        <taxon>Sar</taxon>
        <taxon>Alveolata</taxon>
        <taxon>Dinophyceae</taxon>
        <taxon>Prorocentrales</taxon>
        <taxon>Prorocentraceae</taxon>
        <taxon>Prorocentrum</taxon>
    </lineage>
</organism>
<evidence type="ECO:0000313" key="2">
    <source>
        <dbReference type="EMBL" id="CAK0821845.1"/>
    </source>
</evidence>
<reference evidence="2" key="1">
    <citation type="submission" date="2023-10" db="EMBL/GenBank/DDBJ databases">
        <authorList>
            <person name="Chen Y."/>
            <person name="Shah S."/>
            <person name="Dougan E. K."/>
            <person name="Thang M."/>
            <person name="Chan C."/>
        </authorList>
    </citation>
    <scope>NUCLEOTIDE SEQUENCE [LARGE SCALE GENOMIC DNA]</scope>
</reference>
<proteinExistence type="predicted"/>
<evidence type="ECO:0000313" key="3">
    <source>
        <dbReference type="Proteomes" id="UP001189429"/>
    </source>
</evidence>
<feature type="region of interest" description="Disordered" evidence="1">
    <location>
        <begin position="1"/>
        <end position="35"/>
    </location>
</feature>
<gene>
    <name evidence="2" type="ORF">PCOR1329_LOCUS22995</name>
</gene>
<evidence type="ECO:0008006" key="4">
    <source>
        <dbReference type="Google" id="ProtNLM"/>
    </source>
</evidence>
<sequence>MQTAADDVSTESSLQSHTAAPGKDAQTERDREGPPAANCAQLLLFEGFHFGRVLGASHGTHFEVVSATNGRDHVAVKRISDKGEPPAIPQCARPCCTSSTS</sequence>
<name>A0ABN9RTU2_9DINO</name>
<comment type="caution">
    <text evidence="2">The sequence shown here is derived from an EMBL/GenBank/DDBJ whole genome shotgun (WGS) entry which is preliminary data.</text>
</comment>
<accession>A0ABN9RTU2</accession>
<protein>
    <recommendedName>
        <fullName evidence="4">Protein kinase domain-containing protein</fullName>
    </recommendedName>
</protein>
<keyword evidence="3" id="KW-1185">Reference proteome</keyword>
<dbReference type="EMBL" id="CAUYUJ010007746">
    <property type="protein sequence ID" value="CAK0821845.1"/>
    <property type="molecule type" value="Genomic_DNA"/>
</dbReference>
<evidence type="ECO:0000256" key="1">
    <source>
        <dbReference type="SAM" id="MobiDB-lite"/>
    </source>
</evidence>
<dbReference type="Proteomes" id="UP001189429">
    <property type="component" value="Unassembled WGS sequence"/>
</dbReference>